<reference evidence="2" key="1">
    <citation type="journal article" date="2023" name="bioRxiv">
        <title>Improved chromosome-level genome assembly for marigold (Tagetes erecta).</title>
        <authorList>
            <person name="Jiang F."/>
            <person name="Yuan L."/>
            <person name="Wang S."/>
            <person name="Wang H."/>
            <person name="Xu D."/>
            <person name="Wang A."/>
            <person name="Fan W."/>
        </authorList>
    </citation>
    <scope>NUCLEOTIDE SEQUENCE</scope>
    <source>
        <strain evidence="2">WSJ</strain>
        <tissue evidence="2">Leaf</tissue>
    </source>
</reference>
<dbReference type="Gene3D" id="1.10.510.10">
    <property type="entry name" value="Transferase(Phosphotransferase) domain 1"/>
    <property type="match status" value="3"/>
</dbReference>
<dbReference type="Proteomes" id="UP001229421">
    <property type="component" value="Unassembled WGS sequence"/>
</dbReference>
<gene>
    <name evidence="2" type="ORF">QVD17_18563</name>
</gene>
<dbReference type="GO" id="GO:0004714">
    <property type="term" value="F:transmembrane receptor protein tyrosine kinase activity"/>
    <property type="evidence" value="ECO:0007669"/>
    <property type="project" value="InterPro"/>
</dbReference>
<keyword evidence="3" id="KW-1185">Reference proteome</keyword>
<dbReference type="GO" id="GO:0005886">
    <property type="term" value="C:plasma membrane"/>
    <property type="evidence" value="ECO:0007669"/>
    <property type="project" value="TreeGrafter"/>
</dbReference>
<protein>
    <recommendedName>
        <fullName evidence="1">Protein kinase domain-containing protein</fullName>
    </recommendedName>
</protein>
<evidence type="ECO:0000259" key="1">
    <source>
        <dbReference type="SMART" id="SM00220"/>
    </source>
</evidence>
<dbReference type="EMBL" id="JAUHHV010000005">
    <property type="protein sequence ID" value="KAK1423266.1"/>
    <property type="molecule type" value="Genomic_DNA"/>
</dbReference>
<accession>A0AAD8KLF0</accession>
<sequence>MVTKESDVYSFGVVLFEVLCGRLCNNRSQDGVLLTAEVAKEYYSNNKLDEIIDPVLREQMNKKSLEKYSAIAYSCLQERQQRPQMYEVRKKLEEALKIQDFYTQTPEGNHLQMPYSEIDDAIESYFKAEIGSEEYRIDVPEQEGYLYVHDIHTQVTVRDYNYWSFDSEFYADLKWLMDQQHENVVTLIGYCDEADHKCIVYEYPKHGSLNDYIECSNELNHTLTWLERLKIIVDVANGMEHIQNCGGRLIAITSTNILLYDKWLAKISNRRYFSARFEHLEPYHDLYIYIGMLLFELLCGRLSTVYEHCRRGCLSPIEAKQHYESKELDKIIDPILRKQMSLESLTKFSALAYKCLQTPPDDPSLLIDMKKELEETLKFEVRYWRSFFSRHWYILNVNDLSPGTDIVMMQHQDTKRLEGPSGSREDRGDK</sequence>
<proteinExistence type="predicted"/>
<organism evidence="2 3">
    <name type="scientific">Tagetes erecta</name>
    <name type="common">African marigold</name>
    <dbReference type="NCBI Taxonomy" id="13708"/>
    <lineage>
        <taxon>Eukaryota</taxon>
        <taxon>Viridiplantae</taxon>
        <taxon>Streptophyta</taxon>
        <taxon>Embryophyta</taxon>
        <taxon>Tracheophyta</taxon>
        <taxon>Spermatophyta</taxon>
        <taxon>Magnoliopsida</taxon>
        <taxon>eudicotyledons</taxon>
        <taxon>Gunneridae</taxon>
        <taxon>Pentapetalae</taxon>
        <taxon>asterids</taxon>
        <taxon>campanulids</taxon>
        <taxon>Asterales</taxon>
        <taxon>Asteraceae</taxon>
        <taxon>Asteroideae</taxon>
        <taxon>Heliantheae alliance</taxon>
        <taxon>Tageteae</taxon>
        <taxon>Tagetes</taxon>
    </lineage>
</organism>
<dbReference type="PANTHER" id="PTHR27003">
    <property type="entry name" value="OS07G0166700 PROTEIN"/>
    <property type="match status" value="1"/>
</dbReference>
<dbReference type="SMART" id="SM00220">
    <property type="entry name" value="S_TKc"/>
    <property type="match status" value="1"/>
</dbReference>
<dbReference type="AlphaFoldDB" id="A0AAD8KLF0"/>
<comment type="caution">
    <text evidence="2">The sequence shown here is derived from an EMBL/GenBank/DDBJ whole genome shotgun (WGS) entry which is preliminary data.</text>
</comment>
<dbReference type="InterPro" id="IPR045272">
    <property type="entry name" value="ANXUR1/2-like"/>
</dbReference>
<dbReference type="InterPro" id="IPR000719">
    <property type="entry name" value="Prot_kinase_dom"/>
</dbReference>
<dbReference type="InterPro" id="IPR001245">
    <property type="entry name" value="Ser-Thr/Tyr_kinase_cat_dom"/>
</dbReference>
<dbReference type="Pfam" id="PF07714">
    <property type="entry name" value="PK_Tyr_Ser-Thr"/>
    <property type="match status" value="1"/>
</dbReference>
<dbReference type="PANTHER" id="PTHR27003:SF361">
    <property type="entry name" value="PROTEIN KINASE DOMAIN-CONTAINING PROTEIN"/>
    <property type="match status" value="1"/>
</dbReference>
<dbReference type="InterPro" id="IPR011009">
    <property type="entry name" value="Kinase-like_dom_sf"/>
</dbReference>
<evidence type="ECO:0000313" key="2">
    <source>
        <dbReference type="EMBL" id="KAK1423266.1"/>
    </source>
</evidence>
<name>A0AAD8KLF0_TARER</name>
<evidence type="ECO:0000313" key="3">
    <source>
        <dbReference type="Proteomes" id="UP001229421"/>
    </source>
</evidence>
<dbReference type="GO" id="GO:0009506">
    <property type="term" value="C:plasmodesma"/>
    <property type="evidence" value="ECO:0007669"/>
    <property type="project" value="TreeGrafter"/>
</dbReference>
<dbReference type="GO" id="GO:0005524">
    <property type="term" value="F:ATP binding"/>
    <property type="evidence" value="ECO:0007669"/>
    <property type="project" value="InterPro"/>
</dbReference>
<dbReference type="SUPFAM" id="SSF56112">
    <property type="entry name" value="Protein kinase-like (PK-like)"/>
    <property type="match status" value="2"/>
</dbReference>
<feature type="domain" description="Protein kinase" evidence="1">
    <location>
        <begin position="62"/>
        <end position="351"/>
    </location>
</feature>